<dbReference type="EMBL" id="BMFZ01000001">
    <property type="protein sequence ID" value="GGA33057.1"/>
    <property type="molecule type" value="Genomic_DNA"/>
</dbReference>
<proteinExistence type="predicted"/>
<dbReference type="Proteomes" id="UP000627464">
    <property type="component" value="Unassembled WGS sequence"/>
</dbReference>
<evidence type="ECO:0000313" key="2">
    <source>
        <dbReference type="Proteomes" id="UP000627464"/>
    </source>
</evidence>
<gene>
    <name evidence="1" type="ORF">GCM10011328_04900</name>
</gene>
<protein>
    <recommendedName>
        <fullName evidence="3">Ferrous iron transporter FeoA domain-containing protein</fullName>
    </recommendedName>
</protein>
<name>A0ABQ1FXJ9_9GAMM</name>
<evidence type="ECO:0008006" key="3">
    <source>
        <dbReference type="Google" id="ProtNLM"/>
    </source>
</evidence>
<accession>A0ABQ1FXJ9</accession>
<organism evidence="1 2">
    <name type="scientific">Hafnia psychrotolerans</name>
    <dbReference type="NCBI Taxonomy" id="1477018"/>
    <lineage>
        <taxon>Bacteria</taxon>
        <taxon>Pseudomonadati</taxon>
        <taxon>Pseudomonadota</taxon>
        <taxon>Gammaproteobacteria</taxon>
        <taxon>Enterobacterales</taxon>
        <taxon>Hafniaceae</taxon>
        <taxon>Hafnia</taxon>
    </lineage>
</organism>
<sequence>MSLLIRERKGQVVRLNALCEDFSCQTLQQIGLSPVHDSIFIEDKNVLYVNILVTRYLTEAYRLLSG</sequence>
<evidence type="ECO:0000313" key="1">
    <source>
        <dbReference type="EMBL" id="GGA33057.1"/>
    </source>
</evidence>
<comment type="caution">
    <text evidence="1">The sequence shown here is derived from an EMBL/GenBank/DDBJ whole genome shotgun (WGS) entry which is preliminary data.</text>
</comment>
<keyword evidence="2" id="KW-1185">Reference proteome</keyword>
<reference evidence="2" key="1">
    <citation type="journal article" date="2019" name="Int. J. Syst. Evol. Microbiol.">
        <title>The Global Catalogue of Microorganisms (GCM) 10K type strain sequencing project: providing services to taxonomists for standard genome sequencing and annotation.</title>
        <authorList>
            <consortium name="The Broad Institute Genomics Platform"/>
            <consortium name="The Broad Institute Genome Sequencing Center for Infectious Disease"/>
            <person name="Wu L."/>
            <person name="Ma J."/>
        </authorList>
    </citation>
    <scope>NUCLEOTIDE SEQUENCE [LARGE SCALE GENOMIC DNA]</scope>
    <source>
        <strain evidence="2">CGMCC 1.12806</strain>
    </source>
</reference>